<dbReference type="InterPro" id="IPR013766">
    <property type="entry name" value="Thioredoxin_domain"/>
</dbReference>
<organism evidence="5">
    <name type="scientific">Schlesneria paludicola</name>
    <dbReference type="NCBI Taxonomy" id="360056"/>
    <lineage>
        <taxon>Bacteria</taxon>
        <taxon>Pseudomonadati</taxon>
        <taxon>Planctomycetota</taxon>
        <taxon>Planctomycetia</taxon>
        <taxon>Planctomycetales</taxon>
        <taxon>Planctomycetaceae</taxon>
        <taxon>Schlesneria</taxon>
    </lineage>
</organism>
<dbReference type="InterPro" id="IPR000866">
    <property type="entry name" value="AhpC/TSA"/>
</dbReference>
<feature type="region of interest" description="Disordered" evidence="2">
    <location>
        <begin position="25"/>
        <end position="58"/>
    </location>
</feature>
<feature type="domain" description="Thioredoxin" evidence="4">
    <location>
        <begin position="247"/>
        <end position="389"/>
    </location>
</feature>
<dbReference type="PANTHER" id="PTHR42852:SF13">
    <property type="entry name" value="PROTEIN DIPZ"/>
    <property type="match status" value="1"/>
</dbReference>
<dbReference type="PROSITE" id="PS00194">
    <property type="entry name" value="THIOREDOXIN_1"/>
    <property type="match status" value="1"/>
</dbReference>
<keyword evidence="1" id="KW-0676">Redox-active center</keyword>
<accession>A0A7C2P261</accession>
<evidence type="ECO:0000313" key="5">
    <source>
        <dbReference type="EMBL" id="HEN14633.1"/>
    </source>
</evidence>
<dbReference type="SUPFAM" id="SSF52833">
    <property type="entry name" value="Thioredoxin-like"/>
    <property type="match status" value="1"/>
</dbReference>
<dbReference type="PANTHER" id="PTHR42852">
    <property type="entry name" value="THIOL:DISULFIDE INTERCHANGE PROTEIN DSBE"/>
    <property type="match status" value="1"/>
</dbReference>
<sequence length="396" mass="42775">MAVLARNVLWSCTLLATGFGALPANADDAPQPPPAATTPSSPSGEAKADPYAVPDGTPEQITDFLDDLRRSRKVFASREDAVDHAIKVQRALIAGADKILAQKTDEDTAYAAAEMKLQALGLLASAGIDGAMAEALKAARSLQKDEREDIAELAGEWVTELRVVGAPELEPAERTALVNEFLDAVKKTKYSRQSLSNAIRLGESLETNPDASIAAEYYADLSALMKSSLNSQYVEIAEYLDATVRRLRLPGNSMVVTGTTLAGQPFDWKTYKGKVVLVDFWATWCEACVAELPNIKANYDKYHAQGFDVVGISVDEDKDQLAAFLKSQQIPWTNLFAEGGEQPTASYYGISPLPTAILVGRDGKVLSLMARGEILNELLEKEFAKAPPASKPEPKK</sequence>
<dbReference type="PROSITE" id="PS51352">
    <property type="entry name" value="THIOREDOXIN_2"/>
    <property type="match status" value="1"/>
</dbReference>
<dbReference type="EMBL" id="DSOK01000124">
    <property type="protein sequence ID" value="HEN14633.1"/>
    <property type="molecule type" value="Genomic_DNA"/>
</dbReference>
<evidence type="ECO:0000259" key="4">
    <source>
        <dbReference type="PROSITE" id="PS51352"/>
    </source>
</evidence>
<comment type="caution">
    <text evidence="5">The sequence shown here is derived from an EMBL/GenBank/DDBJ whole genome shotgun (WGS) entry which is preliminary data.</text>
</comment>
<dbReference type="AlphaFoldDB" id="A0A7C2P261"/>
<dbReference type="InterPro" id="IPR036249">
    <property type="entry name" value="Thioredoxin-like_sf"/>
</dbReference>
<dbReference type="Gene3D" id="3.40.30.10">
    <property type="entry name" value="Glutaredoxin"/>
    <property type="match status" value="1"/>
</dbReference>
<evidence type="ECO:0000256" key="2">
    <source>
        <dbReference type="SAM" id="MobiDB-lite"/>
    </source>
</evidence>
<evidence type="ECO:0000256" key="1">
    <source>
        <dbReference type="ARBA" id="ARBA00023284"/>
    </source>
</evidence>
<keyword evidence="3" id="KW-0732">Signal</keyword>
<dbReference type="GO" id="GO:0016491">
    <property type="term" value="F:oxidoreductase activity"/>
    <property type="evidence" value="ECO:0007669"/>
    <property type="project" value="InterPro"/>
</dbReference>
<reference evidence="5" key="1">
    <citation type="journal article" date="2020" name="mSystems">
        <title>Genome- and Community-Level Interaction Insights into Carbon Utilization and Element Cycling Functions of Hydrothermarchaeota in Hydrothermal Sediment.</title>
        <authorList>
            <person name="Zhou Z."/>
            <person name="Liu Y."/>
            <person name="Xu W."/>
            <person name="Pan J."/>
            <person name="Luo Z.H."/>
            <person name="Li M."/>
        </authorList>
    </citation>
    <scope>NUCLEOTIDE SEQUENCE [LARGE SCALE GENOMIC DNA]</scope>
    <source>
        <strain evidence="5">SpSt-339</strain>
    </source>
</reference>
<proteinExistence type="predicted"/>
<evidence type="ECO:0000256" key="3">
    <source>
        <dbReference type="SAM" id="SignalP"/>
    </source>
</evidence>
<gene>
    <name evidence="5" type="ORF">ENQ76_04085</name>
</gene>
<name>A0A7C2P261_9PLAN</name>
<dbReference type="Pfam" id="PF00578">
    <property type="entry name" value="AhpC-TSA"/>
    <property type="match status" value="1"/>
</dbReference>
<dbReference type="CDD" id="cd02966">
    <property type="entry name" value="TlpA_like_family"/>
    <property type="match status" value="1"/>
</dbReference>
<feature type="signal peptide" evidence="3">
    <location>
        <begin position="1"/>
        <end position="26"/>
    </location>
</feature>
<dbReference type="GO" id="GO:0016209">
    <property type="term" value="F:antioxidant activity"/>
    <property type="evidence" value="ECO:0007669"/>
    <property type="project" value="InterPro"/>
</dbReference>
<dbReference type="InterPro" id="IPR017937">
    <property type="entry name" value="Thioredoxin_CS"/>
</dbReference>
<feature type="chain" id="PRO_5027624079" evidence="3">
    <location>
        <begin position="27"/>
        <end position="396"/>
    </location>
</feature>
<protein>
    <submittedName>
        <fullName evidence="5">TlpA family protein disulfide reductase</fullName>
    </submittedName>
</protein>
<dbReference type="InterPro" id="IPR050553">
    <property type="entry name" value="Thioredoxin_ResA/DsbE_sf"/>
</dbReference>